<keyword evidence="2 5" id="KW-0812">Transmembrane</keyword>
<proteinExistence type="predicted"/>
<evidence type="ECO:0000256" key="5">
    <source>
        <dbReference type="SAM" id="Phobius"/>
    </source>
</evidence>
<evidence type="ECO:0000256" key="4">
    <source>
        <dbReference type="ARBA" id="ARBA00023136"/>
    </source>
</evidence>
<dbReference type="HOGENOM" id="CLU_094526_2_0_9"/>
<evidence type="ECO:0008006" key="8">
    <source>
        <dbReference type="Google" id="ProtNLM"/>
    </source>
</evidence>
<dbReference type="PANTHER" id="PTHR35529:SF2">
    <property type="entry name" value="SPORULATION PROTEIN YTAF-RELATED"/>
    <property type="match status" value="1"/>
</dbReference>
<protein>
    <recommendedName>
        <fullName evidence="8">Sporulation protein YtaF</fullName>
    </recommendedName>
</protein>
<reference evidence="6 7" key="1">
    <citation type="submission" date="2011-08" db="EMBL/GenBank/DDBJ databases">
        <title>The Genome Sequence of Clostridium orbiscindens 1_3_50AFAA.</title>
        <authorList>
            <consortium name="The Broad Institute Genome Sequencing Platform"/>
            <person name="Earl A."/>
            <person name="Ward D."/>
            <person name="Feldgarden M."/>
            <person name="Gevers D."/>
            <person name="Daigneault M."/>
            <person name="Strauss J."/>
            <person name="Allen-Vercoe E."/>
            <person name="Young S.K."/>
            <person name="Zeng Q."/>
            <person name="Gargeya S."/>
            <person name="Fitzgerald M."/>
            <person name="Haas B."/>
            <person name="Abouelleil A."/>
            <person name="Alvarado L."/>
            <person name="Arachchi H.M."/>
            <person name="Berlin A."/>
            <person name="Brown A."/>
            <person name="Chapman S.B."/>
            <person name="Chen Z."/>
            <person name="Dunbar C."/>
            <person name="Freedman E."/>
            <person name="Gearin G."/>
            <person name="Gellesch M."/>
            <person name="Goldberg J."/>
            <person name="Griggs A."/>
            <person name="Gujja S."/>
            <person name="Heiman D."/>
            <person name="Howarth C."/>
            <person name="Larson L."/>
            <person name="Lui A."/>
            <person name="MacDonald P.J.P."/>
            <person name="Montmayeur A."/>
            <person name="Murphy C."/>
            <person name="Neiman D."/>
            <person name="Pearson M."/>
            <person name="Priest M."/>
            <person name="Roberts A."/>
            <person name="Saif S."/>
            <person name="Shea T."/>
            <person name="Shenoy N."/>
            <person name="Sisk P."/>
            <person name="Stolte C."/>
            <person name="Sykes S."/>
            <person name="Wortman J."/>
            <person name="Nusbaum C."/>
            <person name="Birren B."/>
        </authorList>
    </citation>
    <scope>NUCLEOTIDE SEQUENCE [LARGE SCALE GENOMIC DNA]</scope>
    <source>
        <strain evidence="6 7">1_3_50AFAA</strain>
    </source>
</reference>
<feature type="transmembrane region" description="Helical" evidence="5">
    <location>
        <begin position="169"/>
        <end position="187"/>
    </location>
</feature>
<feature type="transmembrane region" description="Helical" evidence="5">
    <location>
        <begin position="35"/>
        <end position="57"/>
    </location>
</feature>
<dbReference type="Proteomes" id="UP000029585">
    <property type="component" value="Unassembled WGS sequence"/>
</dbReference>
<comment type="caution">
    <text evidence="6">The sequence shown here is derived from an EMBL/GenBank/DDBJ whole genome shotgun (WGS) entry which is preliminary data.</text>
</comment>
<keyword evidence="3 5" id="KW-1133">Transmembrane helix</keyword>
<evidence type="ECO:0000256" key="3">
    <source>
        <dbReference type="ARBA" id="ARBA00022989"/>
    </source>
</evidence>
<feature type="transmembrane region" description="Helical" evidence="5">
    <location>
        <begin position="107"/>
        <end position="131"/>
    </location>
</feature>
<gene>
    <name evidence="6" type="ORF">HMPREF9460_00169</name>
</gene>
<feature type="transmembrane region" description="Helical" evidence="5">
    <location>
        <begin position="69"/>
        <end position="87"/>
    </location>
</feature>
<keyword evidence="7" id="KW-1185">Reference proteome</keyword>
<feature type="transmembrane region" description="Helical" evidence="5">
    <location>
        <begin position="138"/>
        <end position="157"/>
    </location>
</feature>
<evidence type="ECO:0000256" key="1">
    <source>
        <dbReference type="ARBA" id="ARBA00022475"/>
    </source>
</evidence>
<dbReference type="eggNOG" id="COG1971">
    <property type="taxonomic scope" value="Bacteria"/>
</dbReference>
<dbReference type="PANTHER" id="PTHR35529">
    <property type="entry name" value="MANGANESE EFFLUX PUMP MNTP-RELATED"/>
    <property type="match status" value="1"/>
</dbReference>
<keyword evidence="4 5" id="KW-0472">Membrane</keyword>
<evidence type="ECO:0000313" key="7">
    <source>
        <dbReference type="Proteomes" id="UP000029585"/>
    </source>
</evidence>
<dbReference type="AlphaFoldDB" id="A0A096BEK7"/>
<dbReference type="RefSeq" id="WP_009257170.1">
    <property type="nucleotide sequence ID" value="NZ_KN174161.1"/>
</dbReference>
<evidence type="ECO:0000256" key="2">
    <source>
        <dbReference type="ARBA" id="ARBA00022692"/>
    </source>
</evidence>
<sequence length="188" mass="18926">MEWLSLLLAAVLFAAACNLDTVILSMGYAVKGVRVSLSHSLIIAALTTLITWASLLLGAGAARVLSGPLPNLLGGLVLAGIGAWFVLDWLRRLGPAGEAEGENRAATLWGCVSLAAALAVNNAGIGVAAGVSGIAPGWAALANFLVTLAALPLGRALGDKLAGRLLGKYALPLSGALLVLLGIWEAVG</sequence>
<organism evidence="6 7">
    <name type="scientific">Flavonifractor plautii 1_3_50AFAA</name>
    <dbReference type="NCBI Taxonomy" id="742738"/>
    <lineage>
        <taxon>Bacteria</taxon>
        <taxon>Bacillati</taxon>
        <taxon>Bacillota</taxon>
        <taxon>Clostridia</taxon>
        <taxon>Eubacteriales</taxon>
        <taxon>Oscillospiraceae</taxon>
        <taxon>Flavonifractor</taxon>
    </lineage>
</organism>
<evidence type="ECO:0000313" key="6">
    <source>
        <dbReference type="EMBL" id="KGF57441.1"/>
    </source>
</evidence>
<dbReference type="InterPro" id="IPR003810">
    <property type="entry name" value="Mntp/YtaF"/>
</dbReference>
<dbReference type="EMBL" id="ADLO01000005">
    <property type="protein sequence ID" value="KGF57441.1"/>
    <property type="molecule type" value="Genomic_DNA"/>
</dbReference>
<name>A0A096BEK7_FLAPL</name>
<dbReference type="PATRIC" id="fig|742738.3.peg.178"/>
<accession>A0A096BEK7</accession>
<keyword evidence="1" id="KW-1003">Cell membrane</keyword>